<evidence type="ECO:0000313" key="2">
    <source>
        <dbReference type="Proteomes" id="UP000306319"/>
    </source>
</evidence>
<evidence type="ECO:0000313" key="1">
    <source>
        <dbReference type="EMBL" id="TGY77934.1"/>
    </source>
</evidence>
<accession>A0AC61REC4</accession>
<comment type="caution">
    <text evidence="1">The sequence shown here is derived from an EMBL/GenBank/DDBJ whole genome shotgun (WGS) entry which is preliminary data.</text>
</comment>
<keyword evidence="2" id="KW-1185">Reference proteome</keyword>
<reference evidence="1" key="1">
    <citation type="submission" date="2019-04" db="EMBL/GenBank/DDBJ databases">
        <title>Microbes associate with the intestines of laboratory mice.</title>
        <authorList>
            <person name="Navarre W."/>
            <person name="Wong E."/>
            <person name="Huang K."/>
            <person name="Tropini C."/>
            <person name="Ng K."/>
            <person name="Yu B."/>
        </authorList>
    </citation>
    <scope>NUCLEOTIDE SEQUENCE</scope>
    <source>
        <strain evidence="1">NM04_E33</strain>
    </source>
</reference>
<proteinExistence type="predicted"/>
<organism evidence="1 2">
    <name type="scientific">Lepagella muris</name>
    <dbReference type="NCBI Taxonomy" id="3032870"/>
    <lineage>
        <taxon>Bacteria</taxon>
        <taxon>Pseudomonadati</taxon>
        <taxon>Bacteroidota</taxon>
        <taxon>Bacteroidia</taxon>
        <taxon>Bacteroidales</taxon>
        <taxon>Muribaculaceae</taxon>
        <taxon>Lepagella</taxon>
    </lineage>
</organism>
<dbReference type="Proteomes" id="UP000306319">
    <property type="component" value="Unassembled WGS sequence"/>
</dbReference>
<protein>
    <submittedName>
        <fullName evidence="1">Copper homeostasis protein CutC</fullName>
    </submittedName>
</protein>
<gene>
    <name evidence="1" type="ORF">E5331_12175</name>
</gene>
<dbReference type="EMBL" id="SRYB01000018">
    <property type="protein sequence ID" value="TGY77934.1"/>
    <property type="molecule type" value="Genomic_DNA"/>
</dbReference>
<name>A0AC61REC4_9BACT</name>
<sequence length="254" mass="26877">MTRQLEICCGDIASVLAAKEGGASRIELCSGLSEGGLTPSFGLILSAIESGIENINVLIRPRPGDFLYSDTELSLMENDIRNSITAGVNGIVIGVLTPEGDIDKDAMRRLIDVARNTAREKGLEKLNITFHRAFDVSRDPVASLEDIIELGCDCLLTSGAAPSAIRGIPQISKLVDKANGRISIMAGSGINPSNAAEIIAATGVNAIHATARKPIPSKMKFRRPLVSMGAPGSDEYAPLSTSPDMVEKLLKTLH</sequence>